<dbReference type="InterPro" id="IPR036277">
    <property type="entry name" value="SMC_hinge_sf"/>
</dbReference>
<feature type="coiled-coil region" evidence="6">
    <location>
        <begin position="671"/>
        <end position="794"/>
    </location>
</feature>
<keyword evidence="3 6" id="KW-0067">ATP-binding</keyword>
<dbReference type="Gene3D" id="3.30.70.1620">
    <property type="match status" value="1"/>
</dbReference>
<gene>
    <name evidence="6 8" type="primary">smc</name>
    <name evidence="8" type="ORF">ACFS7Z_02025</name>
</gene>
<comment type="subunit">
    <text evidence="6">Homodimer.</text>
</comment>
<keyword evidence="1 6" id="KW-0963">Cytoplasm</keyword>
<evidence type="ECO:0000259" key="7">
    <source>
        <dbReference type="SMART" id="SM00968"/>
    </source>
</evidence>
<comment type="function">
    <text evidence="6">Required for chromosome condensation and partitioning.</text>
</comment>
<feature type="binding site" evidence="6">
    <location>
        <begin position="32"/>
        <end position="39"/>
    </location>
    <ligand>
        <name>ATP</name>
        <dbReference type="ChEBI" id="CHEBI:30616"/>
    </ligand>
</feature>
<evidence type="ECO:0000256" key="1">
    <source>
        <dbReference type="ARBA" id="ARBA00022490"/>
    </source>
</evidence>
<sequence>MQVSRLEIKGFKSFGDRVVINFDNGITGIVGPNGCGKSNIVDAIRWVLGEQKTRNLRSDKMENVIFNGSKTRKPVQLAEVSITFDNNKGILPTEYSQVTVTRKYYRNGDSEYMLNGVPCRLKDINELFLDTGIGSDSYAIIELKMVDEILNDKENSRRLLFEEAAGISKFKVRKKQTLKKLEETDADLERVEDVLHEIGKNMKTLERQAKQAIKYFQLKEDYKKHSLAFARRNISQHQSTLERLEQDVQQENRLKEQYVSTVTEAEDAIADQKEELNGTQEKLSEMQKTMQVQTAKLRQLESEIKLNAERSAYLKERMQQLRQQISQDTANVEHTQESILALRDELLEVQGQFATAEEQVSELKEQLQEANEQKATLQDTFQDLTQKQKAKQNEVYQLSKSLEISQVQIQNINQELERLHQQQLNADEDGRVLQEQLQEAQVALEETTTELVRLQAKEETLQQNVEATETNIEELKTQRVELNRSLDAKQNQYNLTKSLVENMEGFPEAIKYLSKSENWKKPAPLLSDILVCDPDYKPLIESYLEPYMNFFVVDELQGAVEAIGLLKSENKGRANFIILSEIEEMEPTATYSEGNLKAGYEVVSAEKKYSSLMKYMLRNVYISDDSEEELYGSDYKTIILKDGSAIRKPLSLSGGSVGLFDGNRLGRKQSLEKLAEEVEELTKQVDLMQSRVNTQNQILQNYKNESQKDVIKQLEKEVAKQQQDLLTVRIKHEQHRQNLRNFDQKKDELQERLLALREQSEDVLPQAEADQIELKRLEDELTVHTSNIERQQEQISIISGRFNHENIQFHQLKNRYASLQQEISYKQKTVETNQERITKLKQELEKAEEEIASADAFIDDNEAVVETMNEARKAFGQELEEIEKDYFSLRGELDEKEKTIRELQRKRQNADELLMRMQQAKNDTQLKLVAIKERLAAEFSISDEDFATPVPEEDLLIPLSAEELSQHISTVKGQLDKMGPVNAMAADAYAEIEARNTFITEQRNDLVNAKNILIDTINEIDTVAKEKFMHAFEQIKHNFKLVFRSLFTEEDNCDLVISDPKNPLESKIEIMAQPKGKRPLTINQLSGGEKTLTAISLLFSIYLLKPAPFCIFDEVDAPLDDANIDKFNNIIRKFSNDSQFIVVTHNKRTMASTDVMYGITMIEAGISRVIPVDLRQIA</sequence>
<accession>A0ABW6BMM5</accession>
<dbReference type="SMART" id="SM00968">
    <property type="entry name" value="SMC_hinge"/>
    <property type="match status" value="1"/>
</dbReference>
<evidence type="ECO:0000256" key="3">
    <source>
        <dbReference type="ARBA" id="ARBA00022840"/>
    </source>
</evidence>
<dbReference type="PIRSF" id="PIRSF005719">
    <property type="entry name" value="SMC"/>
    <property type="match status" value="1"/>
</dbReference>
<evidence type="ECO:0000256" key="2">
    <source>
        <dbReference type="ARBA" id="ARBA00022741"/>
    </source>
</evidence>
<keyword evidence="5 6" id="KW-0238">DNA-binding</keyword>
<feature type="coiled-coil region" evidence="6">
    <location>
        <begin position="174"/>
        <end position="492"/>
    </location>
</feature>
<keyword evidence="9" id="KW-1185">Reference proteome</keyword>
<keyword evidence="4 6" id="KW-0175">Coiled coil</keyword>
<evidence type="ECO:0000256" key="6">
    <source>
        <dbReference type="HAMAP-Rule" id="MF_01894"/>
    </source>
</evidence>
<feature type="domain" description="SMC hinge" evidence="7">
    <location>
        <begin position="520"/>
        <end position="633"/>
    </location>
</feature>
<comment type="subcellular location">
    <subcellularLocation>
        <location evidence="6">Cytoplasm</location>
    </subcellularLocation>
</comment>
<proteinExistence type="inferred from homology"/>
<evidence type="ECO:0000313" key="8">
    <source>
        <dbReference type="EMBL" id="MFD2999123.1"/>
    </source>
</evidence>
<evidence type="ECO:0000256" key="4">
    <source>
        <dbReference type="ARBA" id="ARBA00023054"/>
    </source>
</evidence>
<dbReference type="EMBL" id="JBHUOX010000001">
    <property type="protein sequence ID" value="MFD2999123.1"/>
    <property type="molecule type" value="Genomic_DNA"/>
</dbReference>
<dbReference type="Gene3D" id="1.10.287.1490">
    <property type="match status" value="1"/>
</dbReference>
<dbReference type="CDD" id="cd03278">
    <property type="entry name" value="ABC_SMC_barmotin"/>
    <property type="match status" value="1"/>
</dbReference>
<reference evidence="9" key="1">
    <citation type="journal article" date="2019" name="Int. J. Syst. Evol. Microbiol.">
        <title>The Global Catalogue of Microorganisms (GCM) 10K type strain sequencing project: providing services to taxonomists for standard genome sequencing and annotation.</title>
        <authorList>
            <consortium name="The Broad Institute Genomics Platform"/>
            <consortium name="The Broad Institute Genome Sequencing Center for Infectious Disease"/>
            <person name="Wu L."/>
            <person name="Ma J."/>
        </authorList>
    </citation>
    <scope>NUCLEOTIDE SEQUENCE [LARGE SCALE GENOMIC DNA]</scope>
    <source>
        <strain evidence="9">KCTC 23984</strain>
    </source>
</reference>
<dbReference type="Gene3D" id="1.20.1060.20">
    <property type="match status" value="1"/>
</dbReference>
<dbReference type="InterPro" id="IPR011890">
    <property type="entry name" value="SMC_prok"/>
</dbReference>
<dbReference type="HAMAP" id="MF_01894">
    <property type="entry name" value="Smc_prok"/>
    <property type="match status" value="1"/>
</dbReference>
<comment type="caution">
    <text evidence="8">The sequence shown here is derived from an EMBL/GenBank/DDBJ whole genome shotgun (WGS) entry which is preliminary data.</text>
</comment>
<keyword evidence="2 6" id="KW-0547">Nucleotide-binding</keyword>
<dbReference type="Pfam" id="PF02463">
    <property type="entry name" value="SMC_N"/>
    <property type="match status" value="1"/>
</dbReference>
<dbReference type="Pfam" id="PF06470">
    <property type="entry name" value="SMC_hinge"/>
    <property type="match status" value="1"/>
</dbReference>
<protein>
    <recommendedName>
        <fullName evidence="6">Chromosome partition protein Smc</fullName>
    </recommendedName>
</protein>
<dbReference type="InterPro" id="IPR003395">
    <property type="entry name" value="RecF/RecN/SMC_N"/>
</dbReference>
<dbReference type="InterPro" id="IPR024704">
    <property type="entry name" value="SMC"/>
</dbReference>
<evidence type="ECO:0000313" key="9">
    <source>
        <dbReference type="Proteomes" id="UP001597641"/>
    </source>
</evidence>
<organism evidence="8 9">
    <name type="scientific">Pontibacter toksunensis</name>
    <dbReference type="NCBI Taxonomy" id="1332631"/>
    <lineage>
        <taxon>Bacteria</taxon>
        <taxon>Pseudomonadati</taxon>
        <taxon>Bacteroidota</taxon>
        <taxon>Cytophagia</taxon>
        <taxon>Cytophagales</taxon>
        <taxon>Hymenobacteraceae</taxon>
        <taxon>Pontibacter</taxon>
    </lineage>
</organism>
<dbReference type="RefSeq" id="WP_377480106.1">
    <property type="nucleotide sequence ID" value="NZ_JBHUOX010000001.1"/>
</dbReference>
<dbReference type="SUPFAM" id="SSF75553">
    <property type="entry name" value="Smc hinge domain"/>
    <property type="match status" value="1"/>
</dbReference>
<dbReference type="InterPro" id="IPR027417">
    <property type="entry name" value="P-loop_NTPase"/>
</dbReference>
<comment type="domain">
    <text evidence="6">Contains large globular domains required for ATP hydrolysis at each terminus and a third globular domain forming a flexible hinge near the middle of the molecule. These domains are separated by coiled-coil structures.</text>
</comment>
<dbReference type="NCBIfam" id="TIGR02168">
    <property type="entry name" value="SMC_prok_B"/>
    <property type="match status" value="1"/>
</dbReference>
<feature type="coiled-coil region" evidence="6">
    <location>
        <begin position="830"/>
        <end position="923"/>
    </location>
</feature>
<dbReference type="Gene3D" id="3.40.50.300">
    <property type="entry name" value="P-loop containing nucleotide triphosphate hydrolases"/>
    <property type="match status" value="2"/>
</dbReference>
<dbReference type="PANTHER" id="PTHR43977">
    <property type="entry name" value="STRUCTURAL MAINTENANCE OF CHROMOSOMES PROTEIN 3"/>
    <property type="match status" value="1"/>
</dbReference>
<dbReference type="InterPro" id="IPR010935">
    <property type="entry name" value="SMC_hinge"/>
</dbReference>
<dbReference type="SUPFAM" id="SSF52540">
    <property type="entry name" value="P-loop containing nucleoside triphosphate hydrolases"/>
    <property type="match status" value="2"/>
</dbReference>
<comment type="similarity">
    <text evidence="6">Belongs to the SMC family.</text>
</comment>
<evidence type="ECO:0000256" key="5">
    <source>
        <dbReference type="ARBA" id="ARBA00023125"/>
    </source>
</evidence>
<name>A0ABW6BMM5_9BACT</name>
<dbReference type="Proteomes" id="UP001597641">
    <property type="component" value="Unassembled WGS sequence"/>
</dbReference>